<dbReference type="OrthoDB" id="10315605at2759"/>
<evidence type="ECO:0000313" key="1">
    <source>
        <dbReference type="EMBL" id="CAA0307725.1"/>
    </source>
</evidence>
<dbReference type="EMBL" id="CACSHJ010000087">
    <property type="protein sequence ID" value="CAA0307725.1"/>
    <property type="molecule type" value="Genomic_DNA"/>
</dbReference>
<dbReference type="Proteomes" id="UP000434276">
    <property type="component" value="Unassembled WGS sequence"/>
</dbReference>
<reference evidence="1 2" key="1">
    <citation type="submission" date="2019-12" db="EMBL/GenBank/DDBJ databases">
        <authorList>
            <person name="Jiao W.-B."/>
            <person name="Schneeberger K."/>
        </authorList>
    </citation>
    <scope>NUCLEOTIDE SEQUENCE [LARGE SCALE GENOMIC DNA]</scope>
    <source>
        <strain evidence="2">cv. C24</strain>
    </source>
</reference>
<proteinExistence type="predicted"/>
<sequence length="64" mass="7118">MKVPESVQQSATDNFGLTTSLVNAENLQGQEIAIKRLSQAGQGLEELVNEIVMNYEPYVCNKEF</sequence>
<name>A0A5S9WNT2_ARATH</name>
<gene>
    <name evidence="1" type="ORF">C24_LOCUS5019</name>
</gene>
<organism evidence="1 2">
    <name type="scientific">Arabidopsis thaliana</name>
    <name type="common">Mouse-ear cress</name>
    <dbReference type="NCBI Taxonomy" id="3702"/>
    <lineage>
        <taxon>Eukaryota</taxon>
        <taxon>Viridiplantae</taxon>
        <taxon>Streptophyta</taxon>
        <taxon>Embryophyta</taxon>
        <taxon>Tracheophyta</taxon>
        <taxon>Spermatophyta</taxon>
        <taxon>Magnoliopsida</taxon>
        <taxon>eudicotyledons</taxon>
        <taxon>Gunneridae</taxon>
        <taxon>Pentapetalae</taxon>
        <taxon>rosids</taxon>
        <taxon>malvids</taxon>
        <taxon>Brassicales</taxon>
        <taxon>Brassicaceae</taxon>
        <taxon>Camelineae</taxon>
        <taxon>Arabidopsis</taxon>
    </lineage>
</organism>
<protein>
    <submittedName>
        <fullName evidence="1">Uncharacterized protein</fullName>
    </submittedName>
</protein>
<dbReference type="AlphaFoldDB" id="A0A5S9WNT2"/>
<evidence type="ECO:0000313" key="2">
    <source>
        <dbReference type="Proteomes" id="UP000434276"/>
    </source>
</evidence>
<dbReference type="ExpressionAtlas" id="A0A5S9WNT2">
    <property type="expression patterns" value="baseline and differential"/>
</dbReference>
<accession>A0A5S9WNT2</accession>